<gene>
    <name evidence="8" type="ORF">V8G54_019673</name>
</gene>
<keyword evidence="9" id="KW-1185">Reference proteome</keyword>
<comment type="catalytic activity">
    <reaction evidence="1">
        <text>Hydrolysis of terminal non-reducing alpha-L-arabinofuranoside residues in alpha-L-arabinosides.</text>
        <dbReference type="EC" id="3.2.1.55"/>
    </reaction>
</comment>
<feature type="chain" id="PRO_5042822058" description="non-reducing end alpha-L-arabinofuranosidase" evidence="6">
    <location>
        <begin position="25"/>
        <end position="643"/>
    </location>
</feature>
<accession>A0AAQ3NAW7</accession>
<evidence type="ECO:0000256" key="5">
    <source>
        <dbReference type="ARBA" id="ARBA00022801"/>
    </source>
</evidence>
<dbReference type="SUPFAM" id="SSF49785">
    <property type="entry name" value="Galactose-binding domain-like"/>
    <property type="match status" value="1"/>
</dbReference>
<dbReference type="Gene3D" id="3.20.20.80">
    <property type="entry name" value="Glycosidases"/>
    <property type="match status" value="1"/>
</dbReference>
<dbReference type="InterPro" id="IPR055235">
    <property type="entry name" value="ASD1_cat"/>
</dbReference>
<sequence>MREKMTMMKIFLIYLSCFVLCCYAKERSTTLHINGTEGAGRKIPDTFFGAFFEEINHAGAGGLWAELVRNRGFEEGGSSVPSNIFPWTMVGDDSTIHISTDRSSCFDRNKVALRMDVLCDGPKSCPPDGVGISNPGFWGMNIEKAHKYKVVFFTKASGAVDLQVSFVGSDNTELASNSIGSFGENVTEWKRMETVLEAKATDHNASLQITTSKKGVLWLDQVSAMPVDTYKGHGFRKDLAQRVADLKPKFFRFPGGCYVEGGYMRNAFRWKDSVGAWEERPGHFGDVWGYWTDDGFGYFEGLQFSEDIGALPVWVFNDGLSLTDEVDTSMIGPFIQEALDGLEFAKGSAKSKWGSLRASMGHPDPFDLRIVAIGNEECAMSKYRGNYLKFYDAIKQAYPDIQIISNCDASQKPLDHPADFYDFHIYTNADDMFSKHTKFDDAPRYGPKAFVSEYAVWRSDAGNGTLLAAVAEAAFLIGLEKNSDVVHMVSYAPLFVNKNDRRWTPDAIVFDSHQSYGTPSYWIQHFFSSSSGATLLYSNLESSSDKIVASAIEFTNPSDNKKYLRIKVVNFDSVPHKFRFCIDLKVKGYGATKTVITGPNVKEENSFSEPNRIIPQHASLQNPSSDMTLILPPYSFSSFDLFI</sequence>
<dbReference type="Gene3D" id="2.60.40.1180">
    <property type="entry name" value="Golgi alpha-mannosidase II"/>
    <property type="match status" value="1"/>
</dbReference>
<name>A0AAQ3NAW7_VIGMU</name>
<dbReference type="FunFam" id="3.20.20.80:FF:000025">
    <property type="entry name" value="Alpha-L-arabinofuranosidase 1"/>
    <property type="match status" value="1"/>
</dbReference>
<dbReference type="Pfam" id="PF06964">
    <property type="entry name" value="Alpha-L-AF_C"/>
    <property type="match status" value="1"/>
</dbReference>
<dbReference type="InterPro" id="IPR051563">
    <property type="entry name" value="Glycosyl_Hydrolase_51"/>
</dbReference>
<dbReference type="AlphaFoldDB" id="A0AAQ3NAW7"/>
<evidence type="ECO:0000256" key="6">
    <source>
        <dbReference type="SAM" id="SignalP"/>
    </source>
</evidence>
<dbReference type="PANTHER" id="PTHR31776:SF18">
    <property type="entry name" value="NON-REDUCING END ALPHA-L-ARABINOFURANOSIDASE"/>
    <property type="match status" value="1"/>
</dbReference>
<evidence type="ECO:0000256" key="3">
    <source>
        <dbReference type="ARBA" id="ARBA00012670"/>
    </source>
</evidence>
<dbReference type="SUPFAM" id="SSF51445">
    <property type="entry name" value="(Trans)glycosidases"/>
    <property type="match status" value="1"/>
</dbReference>
<feature type="domain" description="Alpha-L-arabinofuranosidase C-terminal" evidence="7">
    <location>
        <begin position="452"/>
        <end position="635"/>
    </location>
</feature>
<comment type="similarity">
    <text evidence="2">Belongs to the glycosyl hydrolase 51 family.</text>
</comment>
<dbReference type="SMART" id="SM00813">
    <property type="entry name" value="Alpha-L-AF_C"/>
    <property type="match status" value="1"/>
</dbReference>
<dbReference type="Gene3D" id="2.60.120.260">
    <property type="entry name" value="Galactose-binding domain-like"/>
    <property type="match status" value="1"/>
</dbReference>
<reference evidence="8 9" key="1">
    <citation type="journal article" date="2023" name="Life. Sci Alliance">
        <title>Evolutionary insights into 3D genome organization and epigenetic landscape of Vigna mungo.</title>
        <authorList>
            <person name="Junaid A."/>
            <person name="Singh B."/>
            <person name="Bhatia S."/>
        </authorList>
    </citation>
    <scope>NUCLEOTIDE SEQUENCE [LARGE SCALE GENOMIC DNA]</scope>
    <source>
        <strain evidence="8">Urdbean</strain>
    </source>
</reference>
<evidence type="ECO:0000259" key="7">
    <source>
        <dbReference type="SMART" id="SM00813"/>
    </source>
</evidence>
<dbReference type="GO" id="GO:0046556">
    <property type="term" value="F:alpha-L-arabinofuranosidase activity"/>
    <property type="evidence" value="ECO:0007669"/>
    <property type="project" value="UniProtKB-EC"/>
</dbReference>
<feature type="signal peptide" evidence="6">
    <location>
        <begin position="1"/>
        <end position="24"/>
    </location>
</feature>
<dbReference type="Proteomes" id="UP001374535">
    <property type="component" value="Chromosome 6"/>
</dbReference>
<proteinExistence type="inferred from homology"/>
<dbReference type="InterPro" id="IPR008979">
    <property type="entry name" value="Galactose-bd-like_sf"/>
</dbReference>
<evidence type="ECO:0000256" key="4">
    <source>
        <dbReference type="ARBA" id="ARBA00022729"/>
    </source>
</evidence>
<keyword evidence="4 6" id="KW-0732">Signal</keyword>
<dbReference type="GO" id="GO:0046373">
    <property type="term" value="P:L-arabinose metabolic process"/>
    <property type="evidence" value="ECO:0007669"/>
    <property type="project" value="InterPro"/>
</dbReference>
<evidence type="ECO:0000313" key="9">
    <source>
        <dbReference type="Proteomes" id="UP001374535"/>
    </source>
</evidence>
<dbReference type="InterPro" id="IPR010720">
    <property type="entry name" value="Alpha-L-AF_C"/>
</dbReference>
<dbReference type="InterPro" id="IPR017853">
    <property type="entry name" value="GH"/>
</dbReference>
<dbReference type="EC" id="3.2.1.55" evidence="3"/>
<protein>
    <recommendedName>
        <fullName evidence="3">non-reducing end alpha-L-arabinofuranosidase</fullName>
        <ecNumber evidence="3">3.2.1.55</ecNumber>
    </recommendedName>
</protein>
<keyword evidence="5" id="KW-0378">Hydrolase</keyword>
<organism evidence="8 9">
    <name type="scientific">Vigna mungo</name>
    <name type="common">Black gram</name>
    <name type="synonym">Phaseolus mungo</name>
    <dbReference type="NCBI Taxonomy" id="3915"/>
    <lineage>
        <taxon>Eukaryota</taxon>
        <taxon>Viridiplantae</taxon>
        <taxon>Streptophyta</taxon>
        <taxon>Embryophyta</taxon>
        <taxon>Tracheophyta</taxon>
        <taxon>Spermatophyta</taxon>
        <taxon>Magnoliopsida</taxon>
        <taxon>eudicotyledons</taxon>
        <taxon>Gunneridae</taxon>
        <taxon>Pentapetalae</taxon>
        <taxon>rosids</taxon>
        <taxon>fabids</taxon>
        <taxon>Fabales</taxon>
        <taxon>Fabaceae</taxon>
        <taxon>Papilionoideae</taxon>
        <taxon>50 kb inversion clade</taxon>
        <taxon>NPAAA clade</taxon>
        <taxon>indigoferoid/millettioid clade</taxon>
        <taxon>Phaseoleae</taxon>
        <taxon>Vigna</taxon>
    </lineage>
</organism>
<evidence type="ECO:0000256" key="2">
    <source>
        <dbReference type="ARBA" id="ARBA00007186"/>
    </source>
</evidence>
<evidence type="ECO:0000313" key="8">
    <source>
        <dbReference type="EMBL" id="WVZ06327.1"/>
    </source>
</evidence>
<dbReference type="PANTHER" id="PTHR31776">
    <property type="entry name" value="ALPHA-L-ARABINOFURANOSIDASE 1"/>
    <property type="match status" value="1"/>
</dbReference>
<evidence type="ECO:0000256" key="1">
    <source>
        <dbReference type="ARBA" id="ARBA00001462"/>
    </source>
</evidence>
<dbReference type="InterPro" id="IPR013780">
    <property type="entry name" value="Glyco_hydro_b"/>
</dbReference>
<dbReference type="EMBL" id="CP144695">
    <property type="protein sequence ID" value="WVZ06327.1"/>
    <property type="molecule type" value="Genomic_DNA"/>
</dbReference>
<dbReference type="Pfam" id="PF22848">
    <property type="entry name" value="ASD1_dom"/>
    <property type="match status" value="1"/>
</dbReference>